<protein>
    <submittedName>
        <fullName evidence="1">Uncharacterized protein</fullName>
    </submittedName>
</protein>
<accession>A0A653ZZ67</accession>
<gene>
    <name evidence="1" type="ORF">BACI71_40342</name>
</gene>
<organism evidence="1 2">
    <name type="scientific">Bacillus mycoides</name>
    <dbReference type="NCBI Taxonomy" id="1405"/>
    <lineage>
        <taxon>Bacteria</taxon>
        <taxon>Bacillati</taxon>
        <taxon>Bacillota</taxon>
        <taxon>Bacilli</taxon>
        <taxon>Bacillales</taxon>
        <taxon>Bacillaceae</taxon>
        <taxon>Bacillus</taxon>
        <taxon>Bacillus cereus group</taxon>
    </lineage>
</organism>
<proteinExistence type="predicted"/>
<dbReference type="AlphaFoldDB" id="A0A653ZZ67"/>
<name>A0A653ZZ67_BACMY</name>
<sequence>MVQRSRAYDDISMVILGDPSSGFLHYEKQRLENILHASNMQDVFECPST</sequence>
<evidence type="ECO:0000313" key="1">
    <source>
        <dbReference type="EMBL" id="VXC59739.1"/>
    </source>
</evidence>
<dbReference type="EMBL" id="CABWMC010000029">
    <property type="protein sequence ID" value="VXC59739.1"/>
    <property type="molecule type" value="Genomic_DNA"/>
</dbReference>
<evidence type="ECO:0000313" key="2">
    <source>
        <dbReference type="Proteomes" id="UP000437562"/>
    </source>
</evidence>
<reference evidence="1 2" key="1">
    <citation type="submission" date="2019-10" db="EMBL/GenBank/DDBJ databases">
        <authorList>
            <person name="Karimi E."/>
        </authorList>
    </citation>
    <scope>NUCLEOTIDE SEQUENCE [LARGE SCALE GENOMIC DNA]</scope>
    <source>
        <strain evidence="1">Bacillus sp. 71</strain>
    </source>
</reference>
<dbReference type="Proteomes" id="UP000437562">
    <property type="component" value="Unassembled WGS sequence"/>
</dbReference>